<dbReference type="InterPro" id="IPR029058">
    <property type="entry name" value="AB_hydrolase_fold"/>
</dbReference>
<dbReference type="SUPFAM" id="SSF53474">
    <property type="entry name" value="alpha/beta-Hydrolases"/>
    <property type="match status" value="1"/>
</dbReference>
<dbReference type="GO" id="GO:0005764">
    <property type="term" value="C:lysosome"/>
    <property type="evidence" value="ECO:0007669"/>
    <property type="project" value="TreeGrafter"/>
</dbReference>
<dbReference type="GO" id="GO:0016790">
    <property type="term" value="F:thiolester hydrolase activity"/>
    <property type="evidence" value="ECO:0007669"/>
    <property type="project" value="TreeGrafter"/>
</dbReference>
<dbReference type="EMBL" id="MN740962">
    <property type="protein sequence ID" value="QHU20115.1"/>
    <property type="molecule type" value="Genomic_DNA"/>
</dbReference>
<sequence length="269" mass="31427">MWLILYIILFHLSGVNAEQKTPVVLVHGILSDINELVDAKMWFSQNLDREIYSIEIGNGRFDSFSKNMKWQVDALTHSINSFSTLSQEFHIIGFSQGGLLSRAFVENSNNRRVKTLMTFGTPHMGVYYYSDDSVYSVENQKHMSYTNYWKDPYNMPLYLKNCTFLPILNGEIESDLTLYNKVENFVMVWSPVDEVIRPIESGKYEFYNENSDVIVPFTVSETFKRNNIGIKSMFEEGRIKFVQTNCAHREYKSVACLEEHRTDILQYLY</sequence>
<evidence type="ECO:0000256" key="1">
    <source>
        <dbReference type="ARBA" id="ARBA00022801"/>
    </source>
</evidence>
<proteinExistence type="predicted"/>
<protein>
    <submittedName>
        <fullName evidence="2">Uncharacterized protein</fullName>
    </submittedName>
</protein>
<evidence type="ECO:0000313" key="2">
    <source>
        <dbReference type="EMBL" id="QHU20115.1"/>
    </source>
</evidence>
<dbReference type="AlphaFoldDB" id="A0A6C0KQ33"/>
<keyword evidence="1" id="KW-0378">Hydrolase</keyword>
<organism evidence="2">
    <name type="scientific">viral metagenome</name>
    <dbReference type="NCBI Taxonomy" id="1070528"/>
    <lineage>
        <taxon>unclassified sequences</taxon>
        <taxon>metagenomes</taxon>
        <taxon>organismal metagenomes</taxon>
    </lineage>
</organism>
<dbReference type="Pfam" id="PF02089">
    <property type="entry name" value="Palm_thioest"/>
    <property type="match status" value="1"/>
</dbReference>
<dbReference type="PANTHER" id="PTHR11247">
    <property type="entry name" value="PALMITOYL-PROTEIN THIOESTERASE/DOLICHYLDIPHOSPHATASE 1"/>
    <property type="match status" value="1"/>
</dbReference>
<dbReference type="PANTHER" id="PTHR11247:SF8">
    <property type="entry name" value="PALMITOYL-PROTEIN THIOESTERASE 1"/>
    <property type="match status" value="1"/>
</dbReference>
<name>A0A6C0KQ33_9ZZZZ</name>
<dbReference type="Gene3D" id="3.40.50.1820">
    <property type="entry name" value="alpha/beta hydrolase"/>
    <property type="match status" value="1"/>
</dbReference>
<reference evidence="2" key="1">
    <citation type="journal article" date="2020" name="Nature">
        <title>Giant virus diversity and host interactions through global metagenomics.</title>
        <authorList>
            <person name="Schulz F."/>
            <person name="Roux S."/>
            <person name="Paez-Espino D."/>
            <person name="Jungbluth S."/>
            <person name="Walsh D.A."/>
            <person name="Denef V.J."/>
            <person name="McMahon K.D."/>
            <person name="Konstantinidis K.T."/>
            <person name="Eloe-Fadrosh E.A."/>
            <person name="Kyrpides N.C."/>
            <person name="Woyke T."/>
        </authorList>
    </citation>
    <scope>NUCLEOTIDE SEQUENCE</scope>
    <source>
        <strain evidence="2">GVMAG-S-3300013014-136</strain>
    </source>
</reference>
<accession>A0A6C0KQ33</accession>